<comment type="caution">
    <text evidence="2">The sequence shown here is derived from an EMBL/GenBank/DDBJ whole genome shotgun (WGS) entry which is preliminary data.</text>
</comment>
<accession>A0A8J3CS69</accession>
<reference evidence="2" key="2">
    <citation type="submission" date="2020-09" db="EMBL/GenBank/DDBJ databases">
        <authorList>
            <person name="Sun Q."/>
            <person name="Kim S."/>
        </authorList>
    </citation>
    <scope>NUCLEOTIDE SEQUENCE</scope>
    <source>
        <strain evidence="2">KCTC 32513</strain>
    </source>
</reference>
<evidence type="ECO:0000313" key="2">
    <source>
        <dbReference type="EMBL" id="GHA93352.1"/>
    </source>
</evidence>
<proteinExistence type="predicted"/>
<dbReference type="AlphaFoldDB" id="A0A8J3CS69"/>
<evidence type="ECO:0000313" key="3">
    <source>
        <dbReference type="Proteomes" id="UP000634004"/>
    </source>
</evidence>
<keyword evidence="1" id="KW-0732">Signal</keyword>
<gene>
    <name evidence="2" type="ORF">GCM10009069_15510</name>
</gene>
<protein>
    <recommendedName>
        <fullName evidence="4">Secreted protein</fullName>
    </recommendedName>
</protein>
<name>A0A8J3CS69_9PROT</name>
<feature type="signal peptide" evidence="1">
    <location>
        <begin position="1"/>
        <end position="34"/>
    </location>
</feature>
<organism evidence="2 3">
    <name type="scientific">Algimonas arctica</name>
    <dbReference type="NCBI Taxonomy" id="1479486"/>
    <lineage>
        <taxon>Bacteria</taxon>
        <taxon>Pseudomonadati</taxon>
        <taxon>Pseudomonadota</taxon>
        <taxon>Alphaproteobacteria</taxon>
        <taxon>Maricaulales</taxon>
        <taxon>Robiginitomaculaceae</taxon>
        <taxon>Algimonas</taxon>
    </lineage>
</organism>
<reference evidence="2" key="1">
    <citation type="journal article" date="2014" name="Int. J. Syst. Evol. Microbiol.">
        <title>Complete genome sequence of Corynebacterium casei LMG S-19264T (=DSM 44701T), isolated from a smear-ripened cheese.</title>
        <authorList>
            <consortium name="US DOE Joint Genome Institute (JGI-PGF)"/>
            <person name="Walter F."/>
            <person name="Albersmeier A."/>
            <person name="Kalinowski J."/>
            <person name="Ruckert C."/>
        </authorList>
    </citation>
    <scope>NUCLEOTIDE SEQUENCE</scope>
    <source>
        <strain evidence="2">KCTC 32513</strain>
    </source>
</reference>
<dbReference type="Proteomes" id="UP000634004">
    <property type="component" value="Unassembled WGS sequence"/>
</dbReference>
<evidence type="ECO:0000256" key="1">
    <source>
        <dbReference type="SAM" id="SignalP"/>
    </source>
</evidence>
<dbReference type="RefSeq" id="WP_189497117.1">
    <property type="nucleotide sequence ID" value="NZ_BMZH01000005.1"/>
</dbReference>
<evidence type="ECO:0008006" key="4">
    <source>
        <dbReference type="Google" id="ProtNLM"/>
    </source>
</evidence>
<sequence>MKPETMTTRRGLNRPAKVFLGLLLGANLCAPAAAQTTSAESISNRVLHCSQTADSEQRLTCYDTLAATITTSKDDFGARVDLPDALHAPSIAPPVASTPRAQEKTAKKINVELVRTEQFGSGRTRFFLANDQVWEQSEGGSVHIPNERDGRRNSVAIRRGLMGTYLLRVNGKGRSVRVKRIQ</sequence>
<dbReference type="EMBL" id="BMZH01000005">
    <property type="protein sequence ID" value="GHA93352.1"/>
    <property type="molecule type" value="Genomic_DNA"/>
</dbReference>
<keyword evidence="3" id="KW-1185">Reference proteome</keyword>
<feature type="chain" id="PRO_5035289859" description="Secreted protein" evidence="1">
    <location>
        <begin position="35"/>
        <end position="182"/>
    </location>
</feature>